<gene>
    <name evidence="5" type="ORF">Scaly_0573200</name>
</gene>
<dbReference type="Gene3D" id="3.20.20.100">
    <property type="entry name" value="NADP-dependent oxidoreductase domain"/>
    <property type="match status" value="2"/>
</dbReference>
<evidence type="ECO:0000256" key="1">
    <source>
        <dbReference type="ARBA" id="ARBA00022857"/>
    </source>
</evidence>
<feature type="domain" description="NADP-dependent oxidoreductase" evidence="4">
    <location>
        <begin position="25"/>
        <end position="141"/>
    </location>
</feature>
<comment type="caution">
    <text evidence="5">The sequence shown here is derived from an EMBL/GenBank/DDBJ whole genome shotgun (WGS) entry which is preliminary data.</text>
</comment>
<dbReference type="Pfam" id="PF00248">
    <property type="entry name" value="Aldo_ket_red"/>
    <property type="match status" value="1"/>
</dbReference>
<reference evidence="5" key="1">
    <citation type="submission" date="2020-06" db="EMBL/GenBank/DDBJ databases">
        <authorList>
            <person name="Li T."/>
            <person name="Hu X."/>
            <person name="Zhang T."/>
            <person name="Song X."/>
            <person name="Zhang H."/>
            <person name="Dai N."/>
            <person name="Sheng W."/>
            <person name="Hou X."/>
            <person name="Wei L."/>
        </authorList>
    </citation>
    <scope>NUCLEOTIDE SEQUENCE</scope>
    <source>
        <strain evidence="5">KEN8</strain>
        <tissue evidence="5">Leaf</tissue>
    </source>
</reference>
<proteinExistence type="predicted"/>
<dbReference type="SUPFAM" id="SSF51430">
    <property type="entry name" value="NAD(P)-linked oxidoreductase"/>
    <property type="match status" value="1"/>
</dbReference>
<name>A0AAW2RRU5_9LAMI</name>
<dbReference type="InterPro" id="IPR036812">
    <property type="entry name" value="NAD(P)_OxRdtase_dom_sf"/>
</dbReference>
<accession>A0AAW2RRU5</accession>
<dbReference type="GO" id="GO:0016491">
    <property type="term" value="F:oxidoreductase activity"/>
    <property type="evidence" value="ECO:0007669"/>
    <property type="project" value="UniProtKB-KW"/>
</dbReference>
<sequence>MAAHGKVIVPRLKLGSQGLEVSAQGLGCMSMSAFYGTPKPEPDMIKVIHHAINSGITFLDTSDYYGPHTNEILLGKALKDGMREKVELATKFGVRIVDGQREVCGDPNYVRAACEASLKRLDIDCIDLYYQHRIDTRLPIEVTQYSWSGLCGLEMQKNNPTCRELGIGIVAYSPLGRGFFSSGPKVVETFGEQDSRKDLPRFKPENLEHNQNLFNRVTEMASRKGCTPSQLALAWVHHQGNDVVPIPGTTKIENLNQNIGALAVKLTPEDIAELESIVAASAVKGERYAFEAEEDMAQFITPSSMPTPQNIQAPQNIQGDEASSSGCPREFRGLQMEPAGYDNAISGENWRNAMDE</sequence>
<dbReference type="InterPro" id="IPR023210">
    <property type="entry name" value="NADP_OxRdtase_dom"/>
</dbReference>
<keyword evidence="2" id="KW-0560">Oxidoreductase</keyword>
<evidence type="ECO:0000256" key="2">
    <source>
        <dbReference type="ARBA" id="ARBA00023002"/>
    </source>
</evidence>
<feature type="region of interest" description="Disordered" evidence="3">
    <location>
        <begin position="304"/>
        <end position="356"/>
    </location>
</feature>
<dbReference type="InterPro" id="IPR050791">
    <property type="entry name" value="Aldo-Keto_reductase"/>
</dbReference>
<organism evidence="5">
    <name type="scientific">Sesamum calycinum</name>
    <dbReference type="NCBI Taxonomy" id="2727403"/>
    <lineage>
        <taxon>Eukaryota</taxon>
        <taxon>Viridiplantae</taxon>
        <taxon>Streptophyta</taxon>
        <taxon>Embryophyta</taxon>
        <taxon>Tracheophyta</taxon>
        <taxon>Spermatophyta</taxon>
        <taxon>Magnoliopsida</taxon>
        <taxon>eudicotyledons</taxon>
        <taxon>Gunneridae</taxon>
        <taxon>Pentapetalae</taxon>
        <taxon>asterids</taxon>
        <taxon>lamiids</taxon>
        <taxon>Lamiales</taxon>
        <taxon>Pedaliaceae</taxon>
        <taxon>Sesamum</taxon>
    </lineage>
</organism>
<evidence type="ECO:0000259" key="4">
    <source>
        <dbReference type="Pfam" id="PF00248"/>
    </source>
</evidence>
<reference evidence="5" key="2">
    <citation type="journal article" date="2024" name="Plant">
        <title>Genomic evolution and insights into agronomic trait innovations of Sesamum species.</title>
        <authorList>
            <person name="Miao H."/>
            <person name="Wang L."/>
            <person name="Qu L."/>
            <person name="Liu H."/>
            <person name="Sun Y."/>
            <person name="Le M."/>
            <person name="Wang Q."/>
            <person name="Wei S."/>
            <person name="Zheng Y."/>
            <person name="Lin W."/>
            <person name="Duan Y."/>
            <person name="Cao H."/>
            <person name="Xiong S."/>
            <person name="Wang X."/>
            <person name="Wei L."/>
            <person name="Li C."/>
            <person name="Ma Q."/>
            <person name="Ju M."/>
            <person name="Zhao R."/>
            <person name="Li G."/>
            <person name="Mu C."/>
            <person name="Tian Q."/>
            <person name="Mei H."/>
            <person name="Zhang T."/>
            <person name="Gao T."/>
            <person name="Zhang H."/>
        </authorList>
    </citation>
    <scope>NUCLEOTIDE SEQUENCE</scope>
    <source>
        <strain evidence="5">KEN8</strain>
    </source>
</reference>
<dbReference type="AlphaFoldDB" id="A0AAW2RRU5"/>
<dbReference type="PANTHER" id="PTHR43625:SF40">
    <property type="entry name" value="ALDO-KETO REDUCTASE YAKC [NADP(+)]"/>
    <property type="match status" value="1"/>
</dbReference>
<evidence type="ECO:0000313" key="5">
    <source>
        <dbReference type="EMBL" id="KAL0382859.1"/>
    </source>
</evidence>
<evidence type="ECO:0000256" key="3">
    <source>
        <dbReference type="SAM" id="MobiDB-lite"/>
    </source>
</evidence>
<dbReference type="GO" id="GO:0005737">
    <property type="term" value="C:cytoplasm"/>
    <property type="evidence" value="ECO:0007669"/>
    <property type="project" value="TreeGrafter"/>
</dbReference>
<dbReference type="PANTHER" id="PTHR43625">
    <property type="entry name" value="AFLATOXIN B1 ALDEHYDE REDUCTASE"/>
    <property type="match status" value="1"/>
</dbReference>
<protein>
    <submittedName>
        <fullName evidence="5">Aldo-keto reductase 2</fullName>
    </submittedName>
</protein>
<dbReference type="EMBL" id="JACGWM010000003">
    <property type="protein sequence ID" value="KAL0382859.1"/>
    <property type="molecule type" value="Genomic_DNA"/>
</dbReference>
<keyword evidence="1" id="KW-0521">NADP</keyword>
<feature type="compositionally biased region" description="Polar residues" evidence="3">
    <location>
        <begin position="304"/>
        <end position="326"/>
    </location>
</feature>